<evidence type="ECO:0000256" key="4">
    <source>
        <dbReference type="ARBA" id="ARBA00022701"/>
    </source>
</evidence>
<evidence type="ECO:0000313" key="10">
    <source>
        <dbReference type="WBParaSite" id="ACRNAN_scaffold3606.g23323.t1"/>
    </source>
</evidence>
<comment type="similarity">
    <text evidence="2 8">Belongs to the dynein light chain family.</text>
</comment>
<reference evidence="10" key="1">
    <citation type="submission" date="2022-11" db="UniProtKB">
        <authorList>
            <consortium name="WormBaseParasite"/>
        </authorList>
    </citation>
    <scope>IDENTIFICATION</scope>
</reference>
<keyword evidence="9" id="KW-1185">Reference proteome</keyword>
<name>A0A914DRD4_9BILA</name>
<accession>A0A914DRD4</accession>
<keyword evidence="4 8" id="KW-0493">Microtubule</keyword>
<keyword evidence="3 8" id="KW-0963">Cytoplasm</keyword>
<keyword evidence="7 8" id="KW-0206">Cytoskeleton</keyword>
<dbReference type="SUPFAM" id="SSF54648">
    <property type="entry name" value="DLC"/>
    <property type="match status" value="1"/>
</dbReference>
<dbReference type="GO" id="GO:0045505">
    <property type="term" value="F:dynein intermediate chain binding"/>
    <property type="evidence" value="ECO:0007669"/>
    <property type="project" value="TreeGrafter"/>
</dbReference>
<evidence type="ECO:0000256" key="1">
    <source>
        <dbReference type="ARBA" id="ARBA00004245"/>
    </source>
</evidence>
<evidence type="ECO:0000256" key="2">
    <source>
        <dbReference type="ARBA" id="ARBA00010156"/>
    </source>
</evidence>
<organism evidence="9 10">
    <name type="scientific">Acrobeloides nanus</name>
    <dbReference type="NCBI Taxonomy" id="290746"/>
    <lineage>
        <taxon>Eukaryota</taxon>
        <taxon>Metazoa</taxon>
        <taxon>Ecdysozoa</taxon>
        <taxon>Nematoda</taxon>
        <taxon>Chromadorea</taxon>
        <taxon>Rhabditida</taxon>
        <taxon>Tylenchina</taxon>
        <taxon>Cephalobomorpha</taxon>
        <taxon>Cephaloboidea</taxon>
        <taxon>Cephalobidae</taxon>
        <taxon>Acrobeloides</taxon>
    </lineage>
</organism>
<sequence>MHVKFDDVEVKETDMDPDLMAESIEIAKEAQKKYVEDKDIAAYIKDTFEQKFGPTWHCVVGRSFGSRVSYEIQHFILLKIKHVSVMIFKCGF</sequence>
<proteinExistence type="inferred from homology"/>
<dbReference type="SMART" id="SM01375">
    <property type="entry name" value="Dynein_light"/>
    <property type="match status" value="1"/>
</dbReference>
<protein>
    <recommendedName>
        <fullName evidence="8">Dynein light chain</fullName>
    </recommendedName>
</protein>
<evidence type="ECO:0000256" key="8">
    <source>
        <dbReference type="RuleBase" id="RU365010"/>
    </source>
</evidence>
<evidence type="ECO:0000256" key="5">
    <source>
        <dbReference type="ARBA" id="ARBA00023017"/>
    </source>
</evidence>
<dbReference type="PANTHER" id="PTHR11886">
    <property type="entry name" value="DYNEIN LIGHT CHAIN"/>
    <property type="match status" value="1"/>
</dbReference>
<evidence type="ECO:0000256" key="6">
    <source>
        <dbReference type="ARBA" id="ARBA00023175"/>
    </source>
</evidence>
<evidence type="ECO:0000256" key="3">
    <source>
        <dbReference type="ARBA" id="ARBA00022490"/>
    </source>
</evidence>
<dbReference type="InterPro" id="IPR019763">
    <property type="entry name" value="Dynein_light_1/2_CS"/>
</dbReference>
<dbReference type="Gene3D" id="3.30.740.10">
    <property type="entry name" value="Protein Inhibitor Of Neuronal Nitric Oxide Synthase"/>
    <property type="match status" value="1"/>
</dbReference>
<dbReference type="GO" id="GO:0005874">
    <property type="term" value="C:microtubule"/>
    <property type="evidence" value="ECO:0007669"/>
    <property type="project" value="UniProtKB-KW"/>
</dbReference>
<dbReference type="Proteomes" id="UP000887540">
    <property type="component" value="Unplaced"/>
</dbReference>
<dbReference type="GO" id="GO:0005868">
    <property type="term" value="C:cytoplasmic dynein complex"/>
    <property type="evidence" value="ECO:0007669"/>
    <property type="project" value="TreeGrafter"/>
</dbReference>
<dbReference type="GO" id="GO:0007017">
    <property type="term" value="P:microtubule-based process"/>
    <property type="evidence" value="ECO:0007669"/>
    <property type="project" value="InterPro"/>
</dbReference>
<evidence type="ECO:0000256" key="7">
    <source>
        <dbReference type="ARBA" id="ARBA00023212"/>
    </source>
</evidence>
<evidence type="ECO:0000313" key="9">
    <source>
        <dbReference type="Proteomes" id="UP000887540"/>
    </source>
</evidence>
<dbReference type="InterPro" id="IPR037177">
    <property type="entry name" value="DLC_sf"/>
</dbReference>
<comment type="subcellular location">
    <subcellularLocation>
        <location evidence="1 8">Cytoplasm</location>
        <location evidence="1 8">Cytoskeleton</location>
    </subcellularLocation>
</comment>
<dbReference type="PROSITE" id="PS01239">
    <property type="entry name" value="DYNEIN_LIGHT_1"/>
    <property type="match status" value="1"/>
</dbReference>
<keyword evidence="5 8" id="KW-0243">Dynein</keyword>
<keyword evidence="6 8" id="KW-0505">Motor protein</keyword>
<dbReference type="Pfam" id="PF01221">
    <property type="entry name" value="Dynein_light"/>
    <property type="match status" value="1"/>
</dbReference>
<dbReference type="WBParaSite" id="ACRNAN_scaffold3606.g23323.t1">
    <property type="protein sequence ID" value="ACRNAN_scaffold3606.g23323.t1"/>
    <property type="gene ID" value="ACRNAN_scaffold3606.g23323"/>
</dbReference>
<dbReference type="PANTHER" id="PTHR11886:SF55">
    <property type="entry name" value="DYNEIN LIGHT CHAIN 2, CYTOPLASMIC-RELATED"/>
    <property type="match status" value="1"/>
</dbReference>
<dbReference type="FunFam" id="3.30.740.10:FF:000006">
    <property type="entry name" value="Dynein light chain"/>
    <property type="match status" value="1"/>
</dbReference>
<dbReference type="InterPro" id="IPR001372">
    <property type="entry name" value="Dynein_light_chain_typ-1/2"/>
</dbReference>
<dbReference type="AlphaFoldDB" id="A0A914DRD4"/>